<dbReference type="EMBL" id="LRGB01000024">
    <property type="protein sequence ID" value="KZS21677.1"/>
    <property type="molecule type" value="Genomic_DNA"/>
</dbReference>
<dbReference type="Proteomes" id="UP000076858">
    <property type="component" value="Unassembled WGS sequence"/>
</dbReference>
<reference evidence="2 3" key="1">
    <citation type="submission" date="2016-03" db="EMBL/GenBank/DDBJ databases">
        <title>EvidentialGene: Evidence-directed Construction of Genes on Genomes.</title>
        <authorList>
            <person name="Gilbert D.G."/>
            <person name="Choi J.-H."/>
            <person name="Mockaitis K."/>
            <person name="Colbourne J."/>
            <person name="Pfrender M."/>
        </authorList>
    </citation>
    <scope>NUCLEOTIDE SEQUENCE [LARGE SCALE GENOMIC DNA]</scope>
    <source>
        <strain evidence="2 3">Xinb3</strain>
        <tissue evidence="2">Complete organism</tissue>
    </source>
</reference>
<keyword evidence="3" id="KW-1185">Reference proteome</keyword>
<organism evidence="2 3">
    <name type="scientific">Daphnia magna</name>
    <dbReference type="NCBI Taxonomy" id="35525"/>
    <lineage>
        <taxon>Eukaryota</taxon>
        <taxon>Metazoa</taxon>
        <taxon>Ecdysozoa</taxon>
        <taxon>Arthropoda</taxon>
        <taxon>Crustacea</taxon>
        <taxon>Branchiopoda</taxon>
        <taxon>Diplostraca</taxon>
        <taxon>Cladocera</taxon>
        <taxon>Anomopoda</taxon>
        <taxon>Daphniidae</taxon>
        <taxon>Daphnia</taxon>
    </lineage>
</organism>
<proteinExistence type="predicted"/>
<evidence type="ECO:0000256" key="1">
    <source>
        <dbReference type="SAM" id="Phobius"/>
    </source>
</evidence>
<sequence length="62" mass="7275">MMTACYIPPIFLFRDGFSCLTNWQYLIGLPSRSKTFFGGVYLLFSFFAVLLKKKKTINFRVH</sequence>
<accession>A0A162SW36</accession>
<feature type="transmembrane region" description="Helical" evidence="1">
    <location>
        <begin position="35"/>
        <end position="51"/>
    </location>
</feature>
<name>A0A162SW36_9CRUS</name>
<keyword evidence="1" id="KW-0472">Membrane</keyword>
<evidence type="ECO:0000313" key="2">
    <source>
        <dbReference type="EMBL" id="KZS21677.1"/>
    </source>
</evidence>
<gene>
    <name evidence="2" type="ORF">APZ42_011657</name>
</gene>
<evidence type="ECO:0000313" key="3">
    <source>
        <dbReference type="Proteomes" id="UP000076858"/>
    </source>
</evidence>
<protein>
    <submittedName>
        <fullName evidence="2">Uncharacterized protein</fullName>
    </submittedName>
</protein>
<keyword evidence="1" id="KW-0812">Transmembrane</keyword>
<dbReference type="AlphaFoldDB" id="A0A162SW36"/>
<keyword evidence="1" id="KW-1133">Transmembrane helix</keyword>
<comment type="caution">
    <text evidence="2">The sequence shown here is derived from an EMBL/GenBank/DDBJ whole genome shotgun (WGS) entry which is preliminary data.</text>
</comment>